<comment type="similarity">
    <text evidence="7">Belongs to the binding-protein-dependent transport system permease family.</text>
</comment>
<evidence type="ECO:0000256" key="3">
    <source>
        <dbReference type="ARBA" id="ARBA00022475"/>
    </source>
</evidence>
<feature type="transmembrane region" description="Helical" evidence="7">
    <location>
        <begin position="95"/>
        <end position="117"/>
    </location>
</feature>
<reference evidence="9 10" key="1">
    <citation type="submission" date="2017-12" db="EMBL/GenBank/DDBJ databases">
        <title>Phylogenetic diversity of female urinary microbiome.</title>
        <authorList>
            <person name="Thomas-White K."/>
            <person name="Wolfe A.J."/>
        </authorList>
    </citation>
    <scope>NUCLEOTIDE SEQUENCE [LARGE SCALE GENOMIC DNA]</scope>
    <source>
        <strain evidence="9 10">UMB0844</strain>
    </source>
</reference>
<dbReference type="RefSeq" id="WP_060777341.1">
    <property type="nucleotide sequence ID" value="NZ_CP014159.1"/>
</dbReference>
<keyword evidence="6 7" id="KW-0472">Membrane</keyword>
<organism evidence="9 10">
    <name type="scientific">Aerococcus christensenii</name>
    <dbReference type="NCBI Taxonomy" id="87541"/>
    <lineage>
        <taxon>Bacteria</taxon>
        <taxon>Bacillati</taxon>
        <taxon>Bacillota</taxon>
        <taxon>Bacilli</taxon>
        <taxon>Lactobacillales</taxon>
        <taxon>Aerococcaceae</taxon>
        <taxon>Aerococcus</taxon>
    </lineage>
</organism>
<dbReference type="InterPro" id="IPR000515">
    <property type="entry name" value="MetI-like"/>
</dbReference>
<evidence type="ECO:0000256" key="4">
    <source>
        <dbReference type="ARBA" id="ARBA00022692"/>
    </source>
</evidence>
<name>A0A0X8F980_9LACT</name>
<dbReference type="PANTHER" id="PTHR30151">
    <property type="entry name" value="ALKANE SULFONATE ABC TRANSPORTER-RELATED, MEMBRANE SUBUNIT"/>
    <property type="match status" value="1"/>
</dbReference>
<dbReference type="Proteomes" id="UP000234775">
    <property type="component" value="Unassembled WGS sequence"/>
</dbReference>
<evidence type="ECO:0000256" key="1">
    <source>
        <dbReference type="ARBA" id="ARBA00004651"/>
    </source>
</evidence>
<evidence type="ECO:0000256" key="2">
    <source>
        <dbReference type="ARBA" id="ARBA00022448"/>
    </source>
</evidence>
<sequence>MKKKWQAHLFSLGLGMAFLILWEFMAKQLSPLVLPTPVVVFKKLIQGFRLGYFYPHILTTLLEVVLGLGLGGFLGLFVGIMIGESEFLKRVFSSYIIISQAIPKIAIAPLFMLWFGYGILAKVVITALICFFPLMEATATAIQQVSKDQLSLFKVIKATRLQTLWHLKLPSGLPTIMQGVRVAVINSLVGAIVGEFIGAHRGLGALIIASEGKMDTALMFAVLVILVVIGLAMYGLINAIENKLWYRRSQKHENKK</sequence>
<protein>
    <submittedName>
        <fullName evidence="9">ABC transporter permease</fullName>
    </submittedName>
</protein>
<dbReference type="EMBL" id="PKGZ01000003">
    <property type="protein sequence ID" value="PKY91409.1"/>
    <property type="molecule type" value="Genomic_DNA"/>
</dbReference>
<evidence type="ECO:0000256" key="5">
    <source>
        <dbReference type="ARBA" id="ARBA00022989"/>
    </source>
</evidence>
<feature type="transmembrane region" description="Helical" evidence="7">
    <location>
        <begin position="50"/>
        <end position="83"/>
    </location>
</feature>
<gene>
    <name evidence="9" type="ORF">CYJ27_04895</name>
</gene>
<dbReference type="CDD" id="cd06261">
    <property type="entry name" value="TM_PBP2"/>
    <property type="match status" value="1"/>
</dbReference>
<comment type="caution">
    <text evidence="9">The sequence shown here is derived from an EMBL/GenBank/DDBJ whole genome shotgun (WGS) entry which is preliminary data.</text>
</comment>
<dbReference type="KEGG" id="acg:AWM71_07435"/>
<dbReference type="PROSITE" id="PS50928">
    <property type="entry name" value="ABC_TM1"/>
    <property type="match status" value="1"/>
</dbReference>
<accession>A0A0X8F980</accession>
<dbReference type="Gene3D" id="1.10.3720.10">
    <property type="entry name" value="MetI-like"/>
    <property type="match status" value="1"/>
</dbReference>
<keyword evidence="2 7" id="KW-0813">Transport</keyword>
<keyword evidence="4 7" id="KW-0812">Transmembrane</keyword>
<feature type="transmembrane region" description="Helical" evidence="7">
    <location>
        <begin position="123"/>
        <end position="142"/>
    </location>
</feature>
<keyword evidence="3" id="KW-1003">Cell membrane</keyword>
<dbReference type="GO" id="GO:0055085">
    <property type="term" value="P:transmembrane transport"/>
    <property type="evidence" value="ECO:0007669"/>
    <property type="project" value="InterPro"/>
</dbReference>
<evidence type="ECO:0000256" key="7">
    <source>
        <dbReference type="RuleBase" id="RU363032"/>
    </source>
</evidence>
<dbReference type="PANTHER" id="PTHR30151:SF20">
    <property type="entry name" value="ABC TRANSPORTER PERMEASE PROTEIN HI_0355-RELATED"/>
    <property type="match status" value="1"/>
</dbReference>
<dbReference type="GO" id="GO:0005886">
    <property type="term" value="C:plasma membrane"/>
    <property type="evidence" value="ECO:0007669"/>
    <property type="project" value="UniProtKB-SubCell"/>
</dbReference>
<feature type="transmembrane region" description="Helical" evidence="7">
    <location>
        <begin position="179"/>
        <end position="197"/>
    </location>
</feature>
<dbReference type="SUPFAM" id="SSF161098">
    <property type="entry name" value="MetI-like"/>
    <property type="match status" value="1"/>
</dbReference>
<dbReference type="InterPro" id="IPR035906">
    <property type="entry name" value="MetI-like_sf"/>
</dbReference>
<proteinExistence type="inferred from homology"/>
<evidence type="ECO:0000313" key="9">
    <source>
        <dbReference type="EMBL" id="PKY91409.1"/>
    </source>
</evidence>
<evidence type="ECO:0000256" key="6">
    <source>
        <dbReference type="ARBA" id="ARBA00023136"/>
    </source>
</evidence>
<dbReference type="AlphaFoldDB" id="A0A0X8F980"/>
<feature type="domain" description="ABC transmembrane type-1" evidence="8">
    <location>
        <begin position="57"/>
        <end position="237"/>
    </location>
</feature>
<evidence type="ECO:0000259" key="8">
    <source>
        <dbReference type="PROSITE" id="PS50928"/>
    </source>
</evidence>
<dbReference type="Pfam" id="PF00528">
    <property type="entry name" value="BPD_transp_1"/>
    <property type="match status" value="1"/>
</dbReference>
<keyword evidence="10" id="KW-1185">Reference proteome</keyword>
<evidence type="ECO:0000313" key="10">
    <source>
        <dbReference type="Proteomes" id="UP000234775"/>
    </source>
</evidence>
<keyword evidence="5 7" id="KW-1133">Transmembrane helix</keyword>
<comment type="subcellular location">
    <subcellularLocation>
        <location evidence="1 7">Cell membrane</location>
        <topology evidence="1 7">Multi-pass membrane protein</topology>
    </subcellularLocation>
</comment>
<feature type="transmembrane region" description="Helical" evidence="7">
    <location>
        <begin position="217"/>
        <end position="240"/>
    </location>
</feature>